<protein>
    <submittedName>
        <fullName evidence="1">Uncharacterized protein</fullName>
    </submittedName>
</protein>
<dbReference type="EMBL" id="PDCK01000043">
    <property type="protein sequence ID" value="PRQ33185.1"/>
    <property type="molecule type" value="Genomic_DNA"/>
</dbReference>
<comment type="caution">
    <text evidence="1">The sequence shown here is derived from an EMBL/GenBank/DDBJ whole genome shotgun (WGS) entry which is preliminary data.</text>
</comment>
<sequence>MSGTGTGFGSSTIPLATGEGLVVLTTAEVGAAGNGRDPPLQLVVAAAASTELFTPTEIASIRLKSRTKI</sequence>
<evidence type="ECO:0000313" key="2">
    <source>
        <dbReference type="Proteomes" id="UP000238479"/>
    </source>
</evidence>
<gene>
    <name evidence="1" type="ORF">RchiOBHm_Chr5g0054761</name>
</gene>
<reference evidence="1 2" key="1">
    <citation type="journal article" date="2018" name="Nat. Genet.">
        <title>The Rosa genome provides new insights in the design of modern roses.</title>
        <authorList>
            <person name="Bendahmane M."/>
        </authorList>
    </citation>
    <scope>NUCLEOTIDE SEQUENCE [LARGE SCALE GENOMIC DNA]</scope>
    <source>
        <strain evidence="2">cv. Old Blush</strain>
    </source>
</reference>
<organism evidence="1 2">
    <name type="scientific">Rosa chinensis</name>
    <name type="common">China rose</name>
    <dbReference type="NCBI Taxonomy" id="74649"/>
    <lineage>
        <taxon>Eukaryota</taxon>
        <taxon>Viridiplantae</taxon>
        <taxon>Streptophyta</taxon>
        <taxon>Embryophyta</taxon>
        <taxon>Tracheophyta</taxon>
        <taxon>Spermatophyta</taxon>
        <taxon>Magnoliopsida</taxon>
        <taxon>eudicotyledons</taxon>
        <taxon>Gunneridae</taxon>
        <taxon>Pentapetalae</taxon>
        <taxon>rosids</taxon>
        <taxon>fabids</taxon>
        <taxon>Rosales</taxon>
        <taxon>Rosaceae</taxon>
        <taxon>Rosoideae</taxon>
        <taxon>Rosoideae incertae sedis</taxon>
        <taxon>Rosa</taxon>
    </lineage>
</organism>
<proteinExistence type="predicted"/>
<dbReference type="AlphaFoldDB" id="A0A2P6QG78"/>
<evidence type="ECO:0000313" key="1">
    <source>
        <dbReference type="EMBL" id="PRQ33185.1"/>
    </source>
</evidence>
<keyword evidence="2" id="KW-1185">Reference proteome</keyword>
<accession>A0A2P6QG78</accession>
<name>A0A2P6QG78_ROSCH</name>
<dbReference type="Gramene" id="PRQ33185">
    <property type="protein sequence ID" value="PRQ33185"/>
    <property type="gene ID" value="RchiOBHm_Chr5g0054761"/>
</dbReference>
<dbReference type="Proteomes" id="UP000238479">
    <property type="component" value="Chromosome 5"/>
</dbReference>